<reference evidence="2 3" key="1">
    <citation type="submission" date="2020-12" db="EMBL/GenBank/DDBJ databases">
        <title>Draft genome sequence of Halomonas pacifica strain CARE-V15.</title>
        <authorList>
            <person name="Vignesh N."/>
            <person name="Thabitha A."/>
            <person name="Saravanan R."/>
            <person name="Manigandan V."/>
        </authorList>
    </citation>
    <scope>NUCLEOTIDE SEQUENCE [LARGE SCALE GENOMIC DNA]</scope>
    <source>
        <strain evidence="2 3">CARE-V15</strain>
    </source>
</reference>
<gene>
    <name evidence="2" type="ORF">I7V36_11895</name>
</gene>
<proteinExistence type="predicted"/>
<protein>
    <submittedName>
        <fullName evidence="2">Acyloxyacyl hydrolase</fullName>
    </submittedName>
</protein>
<dbReference type="InterPro" id="IPR018550">
    <property type="entry name" value="Lipid-A_deacylase-rel"/>
</dbReference>
<sequence length="168" mass="18169">MPRHHALGAGIAVALLALSAPAPADLNVGLGYTSESTPALRLTLDKEFDLSRWHPRLDLRLATGVLLLPGDDADDNAAWVVTPAFRYDLGAPGGAYLEAGLGAGLFLETRLESRELSTAFQFENRLAAGWRLAHGGELGLSAIHYSNGRIKRPNDGFEVYSLNYRLAW</sequence>
<dbReference type="Proteomes" id="UP000651738">
    <property type="component" value="Unassembled WGS sequence"/>
</dbReference>
<comment type="caution">
    <text evidence="2">The sequence shown here is derived from an EMBL/GenBank/DDBJ whole genome shotgun (WGS) entry which is preliminary data.</text>
</comment>
<evidence type="ECO:0000256" key="1">
    <source>
        <dbReference type="SAM" id="SignalP"/>
    </source>
</evidence>
<dbReference type="RefSeq" id="WP_198057914.1">
    <property type="nucleotide sequence ID" value="NZ_JAEDAF010000010.1"/>
</dbReference>
<evidence type="ECO:0000313" key="3">
    <source>
        <dbReference type="Proteomes" id="UP000651738"/>
    </source>
</evidence>
<keyword evidence="2" id="KW-0378">Hydrolase</keyword>
<dbReference type="AlphaFoldDB" id="A0ABD4L3Y4"/>
<evidence type="ECO:0000313" key="2">
    <source>
        <dbReference type="EMBL" id="MBH8580797.1"/>
    </source>
</evidence>
<name>A0ABD4L3Y4_9GAMM</name>
<dbReference type="Gene3D" id="2.40.160.20">
    <property type="match status" value="1"/>
</dbReference>
<feature type="chain" id="PRO_5044802586" evidence="1">
    <location>
        <begin position="25"/>
        <end position="168"/>
    </location>
</feature>
<dbReference type="EMBL" id="JAEDAF010000010">
    <property type="protein sequence ID" value="MBH8580797.1"/>
    <property type="molecule type" value="Genomic_DNA"/>
</dbReference>
<accession>A0ABD4L3Y4</accession>
<organism evidence="2 3">
    <name type="scientific">Bisbaumannia pacifica</name>
    <dbReference type="NCBI Taxonomy" id="77098"/>
    <lineage>
        <taxon>Bacteria</taxon>
        <taxon>Pseudomonadati</taxon>
        <taxon>Pseudomonadota</taxon>
        <taxon>Gammaproteobacteria</taxon>
        <taxon>Oceanospirillales</taxon>
        <taxon>Halomonadaceae</taxon>
        <taxon>Bisbaumannia</taxon>
    </lineage>
</organism>
<feature type="signal peptide" evidence="1">
    <location>
        <begin position="1"/>
        <end position="24"/>
    </location>
</feature>
<keyword evidence="1" id="KW-0732">Signal</keyword>
<dbReference type="Pfam" id="PF09411">
    <property type="entry name" value="PagL"/>
    <property type="match status" value="1"/>
</dbReference>
<dbReference type="GO" id="GO:0016787">
    <property type="term" value="F:hydrolase activity"/>
    <property type="evidence" value="ECO:0007669"/>
    <property type="project" value="UniProtKB-KW"/>
</dbReference>